<reference evidence="1 2" key="2">
    <citation type="submission" date="2017-09" db="EMBL/GenBank/DDBJ databases">
        <title>Extensive intraspecific genome diversity in a model arbuscular mycorrhizal fungus.</title>
        <authorList>
            <person name="Chen E.C."/>
            <person name="Morin E."/>
            <person name="Beaudet D."/>
            <person name="Noel J."/>
            <person name="Ndikumana S."/>
            <person name="Charron P."/>
            <person name="St-Onge C."/>
            <person name="Giorgi J."/>
            <person name="Grigoriev I.V."/>
            <person name="Roux C."/>
            <person name="Martin F.M."/>
            <person name="Corradi N."/>
        </authorList>
    </citation>
    <scope>NUCLEOTIDE SEQUENCE [LARGE SCALE GENOMIC DNA]</scope>
    <source>
        <strain evidence="1 2">A5</strain>
    </source>
</reference>
<protein>
    <submittedName>
        <fullName evidence="1">Uncharacterized protein</fullName>
    </submittedName>
</protein>
<name>A0A2N0NKY8_9GLOM</name>
<evidence type="ECO:0000313" key="1">
    <source>
        <dbReference type="EMBL" id="PKB95235.1"/>
    </source>
</evidence>
<evidence type="ECO:0000313" key="2">
    <source>
        <dbReference type="Proteomes" id="UP000232722"/>
    </source>
</evidence>
<comment type="caution">
    <text evidence="1">The sequence shown here is derived from an EMBL/GenBank/DDBJ whole genome shotgun (WGS) entry which is preliminary data.</text>
</comment>
<dbReference type="AlphaFoldDB" id="A0A2N0NKY8"/>
<accession>A0A2N0NKY8</accession>
<reference evidence="1 2" key="1">
    <citation type="submission" date="2016-04" db="EMBL/GenBank/DDBJ databases">
        <title>Genome analyses suggest a sexual origin of heterokaryosis in a supposedly ancient asexual fungus.</title>
        <authorList>
            <person name="Ropars J."/>
            <person name="Sedzielewska K."/>
            <person name="Noel J."/>
            <person name="Charron P."/>
            <person name="Farinelli L."/>
            <person name="Marton T."/>
            <person name="Kruger M."/>
            <person name="Pelin A."/>
            <person name="Brachmann A."/>
            <person name="Corradi N."/>
        </authorList>
    </citation>
    <scope>NUCLEOTIDE SEQUENCE [LARGE SCALE GENOMIC DNA]</scope>
    <source>
        <strain evidence="1 2">A5</strain>
    </source>
</reference>
<dbReference type="Proteomes" id="UP000232722">
    <property type="component" value="Unassembled WGS sequence"/>
</dbReference>
<dbReference type="VEuPathDB" id="FungiDB:RhiirA1_428930"/>
<proteinExistence type="predicted"/>
<organism evidence="1 2">
    <name type="scientific">Rhizophagus irregularis</name>
    <dbReference type="NCBI Taxonomy" id="588596"/>
    <lineage>
        <taxon>Eukaryota</taxon>
        <taxon>Fungi</taxon>
        <taxon>Fungi incertae sedis</taxon>
        <taxon>Mucoromycota</taxon>
        <taxon>Glomeromycotina</taxon>
        <taxon>Glomeromycetes</taxon>
        <taxon>Glomerales</taxon>
        <taxon>Glomeraceae</taxon>
        <taxon>Rhizophagus</taxon>
    </lineage>
</organism>
<dbReference type="EMBL" id="LLXJ01004981">
    <property type="protein sequence ID" value="PKB95235.1"/>
    <property type="molecule type" value="Genomic_DNA"/>
</dbReference>
<sequence length="112" mass="12794">MTWKVISTPLPKFFSDDYGYENPNIKSTYPLISSSIPLSITNINITYHLSVTISTNNVSIYQYNNNDDLPILRQSVSGDSLYFSDWTSNNPLIGVERNRWKFNTSKHILISG</sequence>
<gene>
    <name evidence="1" type="ORF">RhiirA5_368058</name>
</gene>